<gene>
    <name evidence="1" type="primary">ywpJ</name>
    <name evidence="1" type="ORF">L248_3118</name>
</gene>
<dbReference type="Pfam" id="PF08282">
    <property type="entry name" value="Hydrolase_3"/>
    <property type="match status" value="1"/>
</dbReference>
<dbReference type="EMBL" id="KI271590">
    <property type="protein sequence ID" value="ERL64956.1"/>
    <property type="molecule type" value="Genomic_DNA"/>
</dbReference>
<evidence type="ECO:0000313" key="2">
    <source>
        <dbReference type="Proteomes" id="UP000030647"/>
    </source>
</evidence>
<evidence type="ECO:0000313" key="1">
    <source>
        <dbReference type="EMBL" id="ERL64956.1"/>
    </source>
</evidence>
<dbReference type="Gene3D" id="3.40.50.1000">
    <property type="entry name" value="HAD superfamily/HAD-like"/>
    <property type="match status" value="1"/>
</dbReference>
<organism evidence="1 2">
    <name type="scientific">Schleiferilactobacillus shenzhenensis LY-73</name>
    <dbReference type="NCBI Taxonomy" id="1231336"/>
    <lineage>
        <taxon>Bacteria</taxon>
        <taxon>Bacillati</taxon>
        <taxon>Bacillota</taxon>
        <taxon>Bacilli</taxon>
        <taxon>Lactobacillales</taxon>
        <taxon>Lactobacillaceae</taxon>
        <taxon>Schleiferilactobacillus</taxon>
    </lineage>
</organism>
<sequence>MDGTFLDDRSSFDHDRFHRVMTSLRTRGIRFVAASGNQTVKMQRLFQAFPDVDFIGQNGAEIQLHGTPLEAATFTPETVKRILTIMDQFSAAQVAVCGVTTVWIRSDADPRFAHDMRAYYPHVVAVPNLTSYTQGVVKFDMIGAPQTMTAMLTPLHQALTGLAVPTASGTGIIDLIQPGRDKAWALQQISKKLDIPASDMLVFGDGANDLSMFRFAGQAVAMANAAAAIRAAADDVALANTESGVMAYIETHVLL</sequence>
<dbReference type="InterPro" id="IPR006379">
    <property type="entry name" value="HAD-SF_hydro_IIB"/>
</dbReference>
<dbReference type="STRING" id="1231336.L248_3118"/>
<dbReference type="GO" id="GO:0016791">
    <property type="term" value="F:phosphatase activity"/>
    <property type="evidence" value="ECO:0007669"/>
    <property type="project" value="TreeGrafter"/>
</dbReference>
<name>U4TJF7_9LACO</name>
<protein>
    <submittedName>
        <fullName evidence="1">YwpJ</fullName>
    </submittedName>
</protein>
<accession>U4TJF7</accession>
<dbReference type="PANTHER" id="PTHR10000">
    <property type="entry name" value="PHOSPHOSERINE PHOSPHATASE"/>
    <property type="match status" value="1"/>
</dbReference>
<dbReference type="SUPFAM" id="SSF56784">
    <property type="entry name" value="HAD-like"/>
    <property type="match status" value="1"/>
</dbReference>
<dbReference type="Proteomes" id="UP000030647">
    <property type="component" value="Unassembled WGS sequence"/>
</dbReference>
<dbReference type="GO" id="GO:0000287">
    <property type="term" value="F:magnesium ion binding"/>
    <property type="evidence" value="ECO:0007669"/>
    <property type="project" value="TreeGrafter"/>
</dbReference>
<dbReference type="NCBIfam" id="TIGR01484">
    <property type="entry name" value="HAD-SF-IIB"/>
    <property type="match status" value="1"/>
</dbReference>
<dbReference type="InterPro" id="IPR023214">
    <property type="entry name" value="HAD_sf"/>
</dbReference>
<dbReference type="eggNOG" id="COG0561">
    <property type="taxonomic scope" value="Bacteria"/>
</dbReference>
<dbReference type="PANTHER" id="PTHR10000:SF53">
    <property type="entry name" value="5-AMINO-6-(5-PHOSPHO-D-RIBITYLAMINO)URACIL PHOSPHATASE YBJI-RELATED"/>
    <property type="match status" value="1"/>
</dbReference>
<dbReference type="AlphaFoldDB" id="U4TJF7"/>
<dbReference type="GO" id="GO:0005829">
    <property type="term" value="C:cytosol"/>
    <property type="evidence" value="ECO:0007669"/>
    <property type="project" value="TreeGrafter"/>
</dbReference>
<dbReference type="Gene3D" id="3.30.1240.10">
    <property type="match status" value="1"/>
</dbReference>
<dbReference type="InterPro" id="IPR036412">
    <property type="entry name" value="HAD-like_sf"/>
</dbReference>
<keyword evidence="2" id="KW-1185">Reference proteome</keyword>
<reference evidence="2" key="1">
    <citation type="journal article" date="2013" name="Genome Announc.">
        <title>Whole-Genome Sequencing of Lactobacillus shenzhenensis Strain LY-73T.</title>
        <authorList>
            <person name="Lin Z."/>
            <person name="Liu Z."/>
            <person name="Yang R."/>
            <person name="Zou Y."/>
            <person name="Wan D."/>
            <person name="Chen J."/>
            <person name="Guo M."/>
            <person name="Zhao J."/>
            <person name="Fang C."/>
            <person name="Yang R."/>
            <person name="Liu F."/>
        </authorList>
    </citation>
    <scope>NUCLEOTIDE SEQUENCE [LARGE SCALE GENOMIC DNA]</scope>
    <source>
        <strain evidence="2">LY-73</strain>
    </source>
</reference>
<proteinExistence type="predicted"/>
<dbReference type="HOGENOM" id="CLU_044146_5_0_9"/>